<dbReference type="AlphaFoldDB" id="A0A7G7G591"/>
<feature type="transmembrane region" description="Helical" evidence="6">
    <location>
        <begin position="289"/>
        <end position="308"/>
    </location>
</feature>
<dbReference type="GO" id="GO:0005886">
    <property type="term" value="C:plasma membrane"/>
    <property type="evidence" value="ECO:0007669"/>
    <property type="project" value="UniProtKB-SubCell"/>
</dbReference>
<dbReference type="Proteomes" id="UP000515237">
    <property type="component" value="Chromosome"/>
</dbReference>
<dbReference type="PANTHER" id="PTHR30250:SF11">
    <property type="entry name" value="O-ANTIGEN TRANSPORTER-RELATED"/>
    <property type="match status" value="1"/>
</dbReference>
<evidence type="ECO:0000256" key="5">
    <source>
        <dbReference type="ARBA" id="ARBA00023136"/>
    </source>
</evidence>
<keyword evidence="3 6" id="KW-0812">Transmembrane</keyword>
<proteinExistence type="predicted"/>
<gene>
    <name evidence="7" type="ORF">HUW51_06115</name>
</gene>
<evidence type="ECO:0008006" key="9">
    <source>
        <dbReference type="Google" id="ProtNLM"/>
    </source>
</evidence>
<dbReference type="KEGG" id="aswu:HUW51_06115"/>
<keyword evidence="8" id="KW-1185">Reference proteome</keyword>
<feature type="transmembrane region" description="Helical" evidence="6">
    <location>
        <begin position="99"/>
        <end position="122"/>
    </location>
</feature>
<dbReference type="RefSeq" id="WP_185273105.1">
    <property type="nucleotide sequence ID" value="NZ_CP055156.1"/>
</dbReference>
<evidence type="ECO:0000256" key="4">
    <source>
        <dbReference type="ARBA" id="ARBA00022989"/>
    </source>
</evidence>
<evidence type="ECO:0000313" key="8">
    <source>
        <dbReference type="Proteomes" id="UP000515237"/>
    </source>
</evidence>
<feature type="transmembrane region" description="Helical" evidence="6">
    <location>
        <begin position="142"/>
        <end position="163"/>
    </location>
</feature>
<feature type="transmembrane region" description="Helical" evidence="6">
    <location>
        <begin position="417"/>
        <end position="437"/>
    </location>
</feature>
<evidence type="ECO:0000256" key="2">
    <source>
        <dbReference type="ARBA" id="ARBA00022475"/>
    </source>
</evidence>
<feature type="transmembrane region" description="Helical" evidence="6">
    <location>
        <begin position="246"/>
        <end position="264"/>
    </location>
</feature>
<name>A0A7G7G591_9BACT</name>
<keyword evidence="2" id="KW-1003">Cell membrane</keyword>
<accession>A0A7G7G591</accession>
<organism evidence="7 8">
    <name type="scientific">Adhaeribacter swui</name>
    <dbReference type="NCBI Taxonomy" id="2086471"/>
    <lineage>
        <taxon>Bacteria</taxon>
        <taxon>Pseudomonadati</taxon>
        <taxon>Bacteroidota</taxon>
        <taxon>Cytophagia</taxon>
        <taxon>Cytophagales</taxon>
        <taxon>Hymenobacteraceae</taxon>
        <taxon>Adhaeribacter</taxon>
    </lineage>
</organism>
<comment type="subcellular location">
    <subcellularLocation>
        <location evidence="1">Cell membrane</location>
        <topology evidence="1">Multi-pass membrane protein</topology>
    </subcellularLocation>
</comment>
<evidence type="ECO:0000256" key="3">
    <source>
        <dbReference type="ARBA" id="ARBA00022692"/>
    </source>
</evidence>
<dbReference type="EMBL" id="CP055156">
    <property type="protein sequence ID" value="QNF32325.1"/>
    <property type="molecule type" value="Genomic_DNA"/>
</dbReference>
<evidence type="ECO:0000256" key="6">
    <source>
        <dbReference type="SAM" id="Phobius"/>
    </source>
</evidence>
<reference evidence="7 8" key="1">
    <citation type="journal article" date="2018" name="Int. J. Syst. Evol. Microbiol.">
        <title>Adhaeribacter swui sp. nov., isolated from wet mud.</title>
        <authorList>
            <person name="Kim D.U."/>
            <person name="Kim K.W."/>
            <person name="Kang M.S."/>
            <person name="Kim J.Y."/>
            <person name="Jang J.H."/>
            <person name="Kim M.K."/>
        </authorList>
    </citation>
    <scope>NUCLEOTIDE SEQUENCE [LARGE SCALE GENOMIC DNA]</scope>
    <source>
        <strain evidence="7 8">KCTC 52873</strain>
    </source>
</reference>
<feature type="transmembrane region" description="Helical" evidence="6">
    <location>
        <begin position="205"/>
        <end position="225"/>
    </location>
</feature>
<feature type="transmembrane region" description="Helical" evidence="6">
    <location>
        <begin position="394"/>
        <end position="411"/>
    </location>
</feature>
<protein>
    <recommendedName>
        <fullName evidence="9">Oligosaccharide flippase family protein</fullName>
    </recommendedName>
</protein>
<dbReference type="PANTHER" id="PTHR30250">
    <property type="entry name" value="PST FAMILY PREDICTED COLANIC ACID TRANSPORTER"/>
    <property type="match status" value="1"/>
</dbReference>
<sequence length="451" mass="51431">MINKIKIFFKNFFTQGHNRTILFKKNIVYSLLTTGSLMVVNLLLVPVTMRYVNTFNYGIWLTFNSLMLWVERFDLGLSNGLKNKLAESNAIGNMKDGKIYVSTTYALLVIIAFIAFVLFLFINNLINWQNLLKTRDLSGISLKMLTAFLFLFYFVQLVVQTINMVLTANHEPAKVTGITLVSSSLCLILILPLSNTSTGSLLELVLILAGIPLLVLILANFWFFNRKYVSVAPKLNFVNFKYARELFNISWLFFIIQLGHLVIYNTHNLIIAKLFGPVEVTQFHVANKYFTIIILVFSVVVAPLWSAFTDAYAKQDLLWIKSVYRKMKMLWGLCVLICTLMLVVSPFMYALWVGDKVKISFYLSMAMVFYTIAYMWHLLHIYLLNGIGKLKLQMYVTLASALVTIPLALVLGKQLGLVGITLAYGSVFLFMGLLLSLQCSRILNLNFFKMN</sequence>
<feature type="transmembrane region" description="Helical" evidence="6">
    <location>
        <begin position="329"/>
        <end position="353"/>
    </location>
</feature>
<evidence type="ECO:0000313" key="7">
    <source>
        <dbReference type="EMBL" id="QNF32325.1"/>
    </source>
</evidence>
<feature type="transmembrane region" description="Helical" evidence="6">
    <location>
        <begin position="359"/>
        <end position="382"/>
    </location>
</feature>
<keyword evidence="5 6" id="KW-0472">Membrane</keyword>
<keyword evidence="4 6" id="KW-1133">Transmembrane helix</keyword>
<dbReference type="InterPro" id="IPR050833">
    <property type="entry name" value="Poly_Biosynth_Transport"/>
</dbReference>
<evidence type="ECO:0000256" key="1">
    <source>
        <dbReference type="ARBA" id="ARBA00004651"/>
    </source>
</evidence>
<feature type="transmembrane region" description="Helical" evidence="6">
    <location>
        <begin position="27"/>
        <end position="45"/>
    </location>
</feature>